<dbReference type="Proteomes" id="UP000248863">
    <property type="component" value="Unassembled WGS sequence"/>
</dbReference>
<evidence type="ECO:0000256" key="1">
    <source>
        <dbReference type="SAM" id="MobiDB-lite"/>
    </source>
</evidence>
<dbReference type="AlphaFoldDB" id="A0A327K9X5"/>
<feature type="compositionally biased region" description="Pro residues" evidence="1">
    <location>
        <begin position="118"/>
        <end position="127"/>
    </location>
</feature>
<evidence type="ECO:0000313" key="3">
    <source>
        <dbReference type="EMBL" id="RAI34142.1"/>
    </source>
</evidence>
<keyword evidence="2" id="KW-0812">Transmembrane</keyword>
<comment type="caution">
    <text evidence="3">The sequence shown here is derived from an EMBL/GenBank/DDBJ whole genome shotgun (WGS) entry which is preliminary data.</text>
</comment>
<feature type="region of interest" description="Disordered" evidence="1">
    <location>
        <begin position="66"/>
        <end position="127"/>
    </location>
</feature>
<feature type="transmembrane region" description="Helical" evidence="2">
    <location>
        <begin position="42"/>
        <end position="62"/>
    </location>
</feature>
<feature type="compositionally biased region" description="Basic and acidic residues" evidence="1">
    <location>
        <begin position="1"/>
        <end position="18"/>
    </location>
</feature>
<dbReference type="OrthoDB" id="7961498at2"/>
<keyword evidence="2" id="KW-1133">Transmembrane helix</keyword>
<keyword evidence="2" id="KW-0472">Membrane</keyword>
<organism evidence="3 4">
    <name type="scientific">Rhodoplanes elegans</name>
    <dbReference type="NCBI Taxonomy" id="29408"/>
    <lineage>
        <taxon>Bacteria</taxon>
        <taxon>Pseudomonadati</taxon>
        <taxon>Pseudomonadota</taxon>
        <taxon>Alphaproteobacteria</taxon>
        <taxon>Hyphomicrobiales</taxon>
        <taxon>Nitrobacteraceae</taxon>
        <taxon>Rhodoplanes</taxon>
    </lineage>
</organism>
<protein>
    <submittedName>
        <fullName evidence="3">Uncharacterized protein</fullName>
    </submittedName>
</protein>
<reference evidence="3 4" key="1">
    <citation type="submission" date="2017-07" db="EMBL/GenBank/DDBJ databases">
        <title>Draft Genome Sequences of Select Purple Nonsulfur Bacteria.</title>
        <authorList>
            <person name="Lasarre B."/>
            <person name="Mckinlay J.B."/>
        </authorList>
    </citation>
    <scope>NUCLEOTIDE SEQUENCE [LARGE SCALE GENOMIC DNA]</scope>
    <source>
        <strain evidence="3 4">DSM 11907</strain>
    </source>
</reference>
<dbReference type="EMBL" id="NPEU01000323">
    <property type="protein sequence ID" value="RAI34142.1"/>
    <property type="molecule type" value="Genomic_DNA"/>
</dbReference>
<dbReference type="RefSeq" id="WP_111359138.1">
    <property type="nucleotide sequence ID" value="NZ_NHSK01000221.1"/>
</dbReference>
<proteinExistence type="predicted"/>
<feature type="compositionally biased region" description="Low complexity" evidence="1">
    <location>
        <begin position="76"/>
        <end position="117"/>
    </location>
</feature>
<name>A0A327K9X5_9BRAD</name>
<gene>
    <name evidence="3" type="ORF">CH338_21410</name>
</gene>
<feature type="region of interest" description="Disordered" evidence="1">
    <location>
        <begin position="1"/>
        <end position="39"/>
    </location>
</feature>
<keyword evidence="4" id="KW-1185">Reference proteome</keyword>
<evidence type="ECO:0000256" key="2">
    <source>
        <dbReference type="SAM" id="Phobius"/>
    </source>
</evidence>
<evidence type="ECO:0000313" key="4">
    <source>
        <dbReference type="Proteomes" id="UP000248863"/>
    </source>
</evidence>
<sequence length="127" mass="12665">MSDPQDGMRDPRLNDPRGIHNPAFADRRVDTPSGGRKSGTTMWAWLAGIVAAVFIIAIVWGMSDRNGSELTMDRNAPAATTGSGAGSAPSPGSGASSVPGATGAGSERSANPGAATPPATPAPAPAR</sequence>
<accession>A0A327K9X5</accession>